<feature type="compositionally biased region" description="Basic and acidic residues" evidence="2">
    <location>
        <begin position="152"/>
        <end position="166"/>
    </location>
</feature>
<dbReference type="STRING" id="1754192.A0A1Y1X8I7"/>
<comment type="caution">
    <text evidence="4">The sequence shown here is derived from an EMBL/GenBank/DDBJ whole genome shotgun (WGS) entry which is preliminary data.</text>
</comment>
<protein>
    <submittedName>
        <fullName evidence="4">PWI domain-containing protein</fullName>
    </submittedName>
</protein>
<organism evidence="4 5">
    <name type="scientific">Anaeromyces robustus</name>
    <dbReference type="NCBI Taxonomy" id="1754192"/>
    <lineage>
        <taxon>Eukaryota</taxon>
        <taxon>Fungi</taxon>
        <taxon>Fungi incertae sedis</taxon>
        <taxon>Chytridiomycota</taxon>
        <taxon>Chytridiomycota incertae sedis</taxon>
        <taxon>Neocallimastigomycetes</taxon>
        <taxon>Neocallimastigales</taxon>
        <taxon>Neocallimastigaceae</taxon>
        <taxon>Anaeromyces</taxon>
    </lineage>
</organism>
<dbReference type="InterPro" id="IPR036483">
    <property type="entry name" value="PWI_dom_sf"/>
</dbReference>
<dbReference type="GO" id="GO:0003723">
    <property type="term" value="F:RNA binding"/>
    <property type="evidence" value="ECO:0007669"/>
    <property type="project" value="TreeGrafter"/>
</dbReference>
<sequence length="172" mass="20161">MGDGGFFKGTSSEQDNRFSDKTKKQLKNMSFPSIFNKKVNLKKVNMPTIQQWIRKRVIEILGMEDDVLINYIYETLEESSSPDPKLLQLNLTGFLEKNAASFVHDLWKLILSAQDGIAGIPKEQIDAKIKEIQKQEAERARIANELLLRREKEENERRERERIREKEKKRRA</sequence>
<dbReference type="EMBL" id="MCFG01000104">
    <property type="protein sequence ID" value="ORX82059.1"/>
    <property type="molecule type" value="Genomic_DNA"/>
</dbReference>
<proteinExistence type="predicted"/>
<evidence type="ECO:0000256" key="1">
    <source>
        <dbReference type="ARBA" id="ARBA00022664"/>
    </source>
</evidence>
<reference evidence="4 5" key="1">
    <citation type="submission" date="2016-08" db="EMBL/GenBank/DDBJ databases">
        <title>A Parts List for Fungal Cellulosomes Revealed by Comparative Genomics.</title>
        <authorList>
            <consortium name="DOE Joint Genome Institute"/>
            <person name="Haitjema C.H."/>
            <person name="Gilmore S.P."/>
            <person name="Henske J.K."/>
            <person name="Solomon K.V."/>
            <person name="De Groot R."/>
            <person name="Kuo A."/>
            <person name="Mondo S.J."/>
            <person name="Salamov A.A."/>
            <person name="Labutti K."/>
            <person name="Zhao Z."/>
            <person name="Chiniquy J."/>
            <person name="Barry K."/>
            <person name="Brewer H.M."/>
            <person name="Purvine S.O."/>
            <person name="Wright A.T."/>
            <person name="Boxma B."/>
            <person name="Van Alen T."/>
            <person name="Hackstein J.H."/>
            <person name="Baker S.E."/>
            <person name="Grigoriev I.V."/>
            <person name="O'Malley M.A."/>
        </authorList>
    </citation>
    <scope>NUCLEOTIDE SEQUENCE [LARGE SCALE GENOMIC DNA]</scope>
    <source>
        <strain evidence="4 5">S4</strain>
    </source>
</reference>
<dbReference type="SUPFAM" id="SSF101233">
    <property type="entry name" value="PWI domain"/>
    <property type="match status" value="1"/>
</dbReference>
<dbReference type="AlphaFoldDB" id="A0A1Y1X8I7"/>
<keyword evidence="1" id="KW-0507">mRNA processing</keyword>
<feature type="region of interest" description="Disordered" evidence="2">
    <location>
        <begin position="152"/>
        <end position="172"/>
    </location>
</feature>
<feature type="domain" description="PWI" evidence="3">
    <location>
        <begin position="28"/>
        <end position="127"/>
    </location>
</feature>
<dbReference type="InterPro" id="IPR002483">
    <property type="entry name" value="PWI_dom"/>
</dbReference>
<dbReference type="GO" id="GO:0006397">
    <property type="term" value="P:mRNA processing"/>
    <property type="evidence" value="ECO:0007669"/>
    <property type="project" value="UniProtKB-KW"/>
</dbReference>
<reference evidence="4 5" key="2">
    <citation type="submission" date="2016-08" db="EMBL/GenBank/DDBJ databases">
        <title>Pervasive Adenine N6-methylation of Active Genes in Fungi.</title>
        <authorList>
            <consortium name="DOE Joint Genome Institute"/>
            <person name="Mondo S.J."/>
            <person name="Dannebaum R.O."/>
            <person name="Kuo R.C."/>
            <person name="Labutti K."/>
            <person name="Haridas S."/>
            <person name="Kuo A."/>
            <person name="Salamov A."/>
            <person name="Ahrendt S.R."/>
            <person name="Lipzen A."/>
            <person name="Sullivan W."/>
            <person name="Andreopoulos W.B."/>
            <person name="Clum A."/>
            <person name="Lindquist E."/>
            <person name="Daum C."/>
            <person name="Ramamoorthy G.K."/>
            <person name="Gryganskyi A."/>
            <person name="Culley D."/>
            <person name="Magnuson J.K."/>
            <person name="James T.Y."/>
            <person name="O'Malley M.A."/>
            <person name="Stajich J.E."/>
            <person name="Spatafora J.W."/>
            <person name="Visel A."/>
            <person name="Grigoriev I.V."/>
        </authorList>
    </citation>
    <scope>NUCLEOTIDE SEQUENCE [LARGE SCALE GENOMIC DNA]</scope>
    <source>
        <strain evidence="4 5">S4</strain>
    </source>
</reference>
<dbReference type="SMART" id="SM00311">
    <property type="entry name" value="PWI"/>
    <property type="match status" value="1"/>
</dbReference>
<dbReference type="InterPro" id="IPR052225">
    <property type="entry name" value="Ser/Arg_repetitive_matrix"/>
</dbReference>
<dbReference type="Pfam" id="PF01480">
    <property type="entry name" value="PWI"/>
    <property type="match status" value="1"/>
</dbReference>
<dbReference type="GO" id="GO:0048024">
    <property type="term" value="P:regulation of mRNA splicing, via spliceosome"/>
    <property type="evidence" value="ECO:0007669"/>
    <property type="project" value="TreeGrafter"/>
</dbReference>
<dbReference type="OrthoDB" id="163257at2759"/>
<accession>A0A1Y1X8I7</accession>
<dbReference type="PANTHER" id="PTHR23148">
    <property type="entry name" value="SERINE/ARGININE REGULATED NUCLEAR MATRIX PROTEIN"/>
    <property type="match status" value="1"/>
</dbReference>
<gene>
    <name evidence="4" type="ORF">BCR32DRAFT_4481</name>
</gene>
<dbReference type="GO" id="GO:0005681">
    <property type="term" value="C:spliceosomal complex"/>
    <property type="evidence" value="ECO:0007669"/>
    <property type="project" value="TreeGrafter"/>
</dbReference>
<dbReference type="PROSITE" id="PS51025">
    <property type="entry name" value="PWI"/>
    <property type="match status" value="1"/>
</dbReference>
<name>A0A1Y1X8I7_9FUNG</name>
<evidence type="ECO:0000259" key="3">
    <source>
        <dbReference type="PROSITE" id="PS51025"/>
    </source>
</evidence>
<feature type="region of interest" description="Disordered" evidence="2">
    <location>
        <begin position="1"/>
        <end position="22"/>
    </location>
</feature>
<dbReference type="Proteomes" id="UP000193944">
    <property type="component" value="Unassembled WGS sequence"/>
</dbReference>
<dbReference type="Gene3D" id="1.20.1390.10">
    <property type="entry name" value="PWI domain"/>
    <property type="match status" value="1"/>
</dbReference>
<dbReference type="PANTHER" id="PTHR23148:SF0">
    <property type="entry name" value="SERINE_ARGININE REPETITIVE MATRIX PROTEIN 1"/>
    <property type="match status" value="1"/>
</dbReference>
<keyword evidence="5" id="KW-1185">Reference proteome</keyword>
<evidence type="ECO:0000256" key="2">
    <source>
        <dbReference type="SAM" id="MobiDB-lite"/>
    </source>
</evidence>
<evidence type="ECO:0000313" key="4">
    <source>
        <dbReference type="EMBL" id="ORX82059.1"/>
    </source>
</evidence>
<evidence type="ECO:0000313" key="5">
    <source>
        <dbReference type="Proteomes" id="UP000193944"/>
    </source>
</evidence>